<keyword evidence="16" id="KW-1185">Reference proteome</keyword>
<proteinExistence type="inferred from homology"/>
<protein>
    <recommendedName>
        <fullName evidence="12">RNA polymerase II subunit B1 CTD phosphatase RPAP2 homolog</fullName>
        <ecNumber evidence="12">3.1.3.16</ecNumber>
    </recommendedName>
</protein>
<feature type="compositionally biased region" description="Basic residues" evidence="13">
    <location>
        <begin position="200"/>
        <end position="209"/>
    </location>
</feature>
<keyword evidence="8 12" id="KW-0539">Nucleus</keyword>
<evidence type="ECO:0000259" key="14">
    <source>
        <dbReference type="PROSITE" id="PS51479"/>
    </source>
</evidence>
<evidence type="ECO:0000256" key="3">
    <source>
        <dbReference type="ARBA" id="ARBA00022723"/>
    </source>
</evidence>
<feature type="compositionally biased region" description="Basic and acidic residues" evidence="13">
    <location>
        <begin position="296"/>
        <end position="305"/>
    </location>
</feature>
<comment type="function">
    <text evidence="12">Putative RNA polymerase II subunit B1 C-terminal domain (CTD) phosphatase involved in RNA polymerase II transcription regulation.</text>
</comment>
<dbReference type="PANTHER" id="PTHR14732">
    <property type="entry name" value="RNA POLYMERASE II SUBUNIT B1 CTD PHOSPHATASE RPAP2-RELATED"/>
    <property type="match status" value="1"/>
</dbReference>
<comment type="catalytic activity">
    <reaction evidence="10 12">
        <text>O-phospho-L-threonyl-[protein] + H2O = L-threonyl-[protein] + phosphate</text>
        <dbReference type="Rhea" id="RHEA:47004"/>
        <dbReference type="Rhea" id="RHEA-COMP:11060"/>
        <dbReference type="Rhea" id="RHEA-COMP:11605"/>
        <dbReference type="ChEBI" id="CHEBI:15377"/>
        <dbReference type="ChEBI" id="CHEBI:30013"/>
        <dbReference type="ChEBI" id="CHEBI:43474"/>
        <dbReference type="ChEBI" id="CHEBI:61977"/>
        <dbReference type="EC" id="3.1.3.16"/>
    </reaction>
</comment>
<keyword evidence="4 12" id="KW-0863">Zinc-finger</keyword>
<feature type="region of interest" description="Disordered" evidence="13">
    <location>
        <begin position="345"/>
        <end position="370"/>
    </location>
</feature>
<evidence type="ECO:0000256" key="11">
    <source>
        <dbReference type="PROSITE-ProRule" id="PRU00812"/>
    </source>
</evidence>
<evidence type="ECO:0000256" key="2">
    <source>
        <dbReference type="ARBA" id="ARBA00005676"/>
    </source>
</evidence>
<evidence type="ECO:0000256" key="10">
    <source>
        <dbReference type="ARBA" id="ARBA00048336"/>
    </source>
</evidence>
<feature type="domain" description="RTR1-type" evidence="14">
    <location>
        <begin position="32"/>
        <end position="117"/>
    </location>
</feature>
<dbReference type="Pfam" id="PF04181">
    <property type="entry name" value="RPAP2_Rtr1"/>
    <property type="match status" value="1"/>
</dbReference>
<evidence type="ECO:0000256" key="5">
    <source>
        <dbReference type="ARBA" id="ARBA00022801"/>
    </source>
</evidence>
<dbReference type="EC" id="3.1.3.16" evidence="12"/>
<dbReference type="GO" id="GO:0008420">
    <property type="term" value="F:RNA polymerase II CTD heptapeptide repeat phosphatase activity"/>
    <property type="evidence" value="ECO:0007669"/>
    <property type="project" value="UniProtKB-UniRule"/>
</dbReference>
<dbReference type="InterPro" id="IPR038534">
    <property type="entry name" value="Rtr1/RPAP2_sf"/>
</dbReference>
<evidence type="ECO:0000256" key="13">
    <source>
        <dbReference type="SAM" id="MobiDB-lite"/>
    </source>
</evidence>
<dbReference type="PANTHER" id="PTHR14732:SF0">
    <property type="entry name" value="RNA POLYMERASE II SUBUNIT B1 CTD PHOSPHATASE RPAP2-RELATED"/>
    <property type="match status" value="1"/>
</dbReference>
<evidence type="ECO:0000256" key="7">
    <source>
        <dbReference type="ARBA" id="ARBA00022912"/>
    </source>
</evidence>
<dbReference type="InParanoid" id="A0A200QRE6"/>
<gene>
    <name evidence="15" type="ORF">BVC80_8947g1</name>
</gene>
<evidence type="ECO:0000313" key="16">
    <source>
        <dbReference type="Proteomes" id="UP000195402"/>
    </source>
</evidence>
<dbReference type="InterPro" id="IPR039693">
    <property type="entry name" value="Rtr1/RPAP2"/>
</dbReference>
<dbReference type="Gene3D" id="1.25.40.820">
    <property type="match status" value="1"/>
</dbReference>
<dbReference type="GO" id="GO:0008270">
    <property type="term" value="F:zinc ion binding"/>
    <property type="evidence" value="ECO:0007669"/>
    <property type="project" value="UniProtKB-KW"/>
</dbReference>
<comment type="caution">
    <text evidence="15">The sequence shown here is derived from an EMBL/GenBank/DDBJ whole genome shotgun (WGS) entry which is preliminary data.</text>
</comment>
<organism evidence="15 16">
    <name type="scientific">Macleaya cordata</name>
    <name type="common">Five-seeded plume-poppy</name>
    <name type="synonym">Bocconia cordata</name>
    <dbReference type="NCBI Taxonomy" id="56857"/>
    <lineage>
        <taxon>Eukaryota</taxon>
        <taxon>Viridiplantae</taxon>
        <taxon>Streptophyta</taxon>
        <taxon>Embryophyta</taxon>
        <taxon>Tracheophyta</taxon>
        <taxon>Spermatophyta</taxon>
        <taxon>Magnoliopsida</taxon>
        <taxon>Ranunculales</taxon>
        <taxon>Papaveraceae</taxon>
        <taxon>Papaveroideae</taxon>
        <taxon>Macleaya</taxon>
    </lineage>
</organism>
<dbReference type="InterPro" id="IPR007308">
    <property type="entry name" value="Rtr1/RPAP2_dom"/>
</dbReference>
<feature type="region of interest" description="Disordered" evidence="13">
    <location>
        <begin position="189"/>
        <end position="210"/>
    </location>
</feature>
<dbReference type="FunCoup" id="A0A200QRE6">
    <property type="interactions" value="2551"/>
</dbReference>
<dbReference type="OMA" id="WMGPSNA"/>
<dbReference type="STRING" id="56857.A0A200QRE6"/>
<feature type="region of interest" description="Disordered" evidence="13">
    <location>
        <begin position="282"/>
        <end position="308"/>
    </location>
</feature>
<comment type="catalytic activity">
    <reaction evidence="9 12">
        <text>O-phospho-L-seryl-[protein] + H2O = L-seryl-[protein] + phosphate</text>
        <dbReference type="Rhea" id="RHEA:20629"/>
        <dbReference type="Rhea" id="RHEA-COMP:9863"/>
        <dbReference type="Rhea" id="RHEA-COMP:11604"/>
        <dbReference type="ChEBI" id="CHEBI:15377"/>
        <dbReference type="ChEBI" id="CHEBI:29999"/>
        <dbReference type="ChEBI" id="CHEBI:43474"/>
        <dbReference type="ChEBI" id="CHEBI:83421"/>
        <dbReference type="EC" id="3.1.3.16"/>
    </reaction>
</comment>
<evidence type="ECO:0000256" key="8">
    <source>
        <dbReference type="ARBA" id="ARBA00023242"/>
    </source>
</evidence>
<evidence type="ECO:0000313" key="15">
    <source>
        <dbReference type="EMBL" id="OVA13023.1"/>
    </source>
</evidence>
<evidence type="ECO:0000256" key="12">
    <source>
        <dbReference type="RuleBase" id="RU367080"/>
    </source>
</evidence>
<evidence type="ECO:0000256" key="1">
    <source>
        <dbReference type="ARBA" id="ARBA00004123"/>
    </source>
</evidence>
<dbReference type="Proteomes" id="UP000195402">
    <property type="component" value="Unassembled WGS sequence"/>
</dbReference>
<evidence type="ECO:0000256" key="6">
    <source>
        <dbReference type="ARBA" id="ARBA00022833"/>
    </source>
</evidence>
<dbReference type="EMBL" id="MVGT01001243">
    <property type="protein sequence ID" value="OVA13023.1"/>
    <property type="molecule type" value="Genomic_DNA"/>
</dbReference>
<sequence>MAKDQLISAKKAVHKLQLALLEGINNENQLFAAGSLISRSDYEDVVTERSISNICGYPLCNNPLPSERPRKGRYRISLKEHKVYDLQETYMYCSSDCVVNSRAFVGSLQDERCTVLNSAKIDEVLNLFGELGLAEEGVEKKGDLGLSELKIEEKLDAKVGEVSLDDWIGPSNAIEGYVPQRDRISSLASLKHQEEGSKPKNARPKKGKGKVVNEMDFTSTIIMGDQFSIPKTSFAHKQSFVTKSKGDQFNILEVSSAPVQNGSETILEESKGEVSNSVVEGRFKIPEMSSGASENGSDRSVKESNEEVCVGKTTQLTETALKSSLKSSDAKKLTRNVTWADEENDTASHGNLCDVQEMGDTRGSAESSCSSNVVDDESSLRFASAVACAIALKQAAECAACGESDVIDAVSEAGIVILPQQHHADGGDSQKYENVLELEPVPLKWPLKPGISDSELFDSEDSWYDTPPEGFSLTLSPFATMWMALFGWITSSSLAYIYGREESSQEEFLLVNGREYPCKIVLSDGRSSEIKQTLAGCLARALPGVVKDLRLPTPISTLEQGMGRLLDTMSFTDALPSFRMKQWHVIVLLFVDALSVCRIPGLTPHMTSTRMLLHKVLDGAQISGEEYEVMKDLLIPLGRLPQFSAQSGG</sequence>
<dbReference type="GO" id="GO:0005737">
    <property type="term" value="C:cytoplasm"/>
    <property type="evidence" value="ECO:0007669"/>
    <property type="project" value="TreeGrafter"/>
</dbReference>
<dbReference type="PROSITE" id="PS51479">
    <property type="entry name" value="ZF_RTR1"/>
    <property type="match status" value="1"/>
</dbReference>
<keyword evidence="6 12" id="KW-0862">Zinc</keyword>
<comment type="subcellular location">
    <subcellularLocation>
        <location evidence="1 12">Nucleus</location>
    </subcellularLocation>
</comment>
<evidence type="ECO:0000256" key="4">
    <source>
        <dbReference type="ARBA" id="ARBA00022771"/>
    </source>
</evidence>
<dbReference type="GO" id="GO:0043175">
    <property type="term" value="F:RNA polymerase core enzyme binding"/>
    <property type="evidence" value="ECO:0007669"/>
    <property type="project" value="UniProtKB-UniRule"/>
</dbReference>
<dbReference type="OrthoDB" id="2590500at2759"/>
<comment type="similarity">
    <text evidence="2 11 12">Belongs to the RPAP2 family.</text>
</comment>
<dbReference type="GO" id="GO:0005634">
    <property type="term" value="C:nucleus"/>
    <property type="evidence" value="ECO:0007669"/>
    <property type="project" value="UniProtKB-SubCell"/>
</dbReference>
<keyword evidence="3 12" id="KW-0479">Metal-binding</keyword>
<evidence type="ECO:0000256" key="9">
    <source>
        <dbReference type="ARBA" id="ARBA00047761"/>
    </source>
</evidence>
<dbReference type="AlphaFoldDB" id="A0A200QRE6"/>
<keyword evidence="5 12" id="KW-0378">Hydrolase</keyword>
<name>A0A200QRE6_MACCD</name>
<accession>A0A200QRE6</accession>
<reference evidence="15 16" key="1">
    <citation type="journal article" date="2017" name="Mol. Plant">
        <title>The Genome of Medicinal Plant Macleaya cordata Provides New Insights into Benzylisoquinoline Alkaloids Metabolism.</title>
        <authorList>
            <person name="Liu X."/>
            <person name="Liu Y."/>
            <person name="Huang P."/>
            <person name="Ma Y."/>
            <person name="Qing Z."/>
            <person name="Tang Q."/>
            <person name="Cao H."/>
            <person name="Cheng P."/>
            <person name="Zheng Y."/>
            <person name="Yuan Z."/>
            <person name="Zhou Y."/>
            <person name="Liu J."/>
            <person name="Tang Z."/>
            <person name="Zhuo Y."/>
            <person name="Zhang Y."/>
            <person name="Yu L."/>
            <person name="Huang J."/>
            <person name="Yang P."/>
            <person name="Peng Q."/>
            <person name="Zhang J."/>
            <person name="Jiang W."/>
            <person name="Zhang Z."/>
            <person name="Lin K."/>
            <person name="Ro D.K."/>
            <person name="Chen X."/>
            <person name="Xiong X."/>
            <person name="Shang Y."/>
            <person name="Huang S."/>
            <person name="Zeng J."/>
        </authorList>
    </citation>
    <scope>NUCLEOTIDE SEQUENCE [LARGE SCALE GENOMIC DNA]</scope>
    <source>
        <strain evidence="16">cv. BLH2017</strain>
        <tissue evidence="15">Root</tissue>
    </source>
</reference>
<keyword evidence="7 12" id="KW-0904">Protein phosphatase</keyword>